<comment type="catalytic activity">
    <reaction evidence="1">
        <text>(2R,3S)-3-isopropylmalate = (2S)-2-isopropylmalate</text>
        <dbReference type="Rhea" id="RHEA:32287"/>
        <dbReference type="ChEBI" id="CHEBI:1178"/>
        <dbReference type="ChEBI" id="CHEBI:35121"/>
        <dbReference type="EC" id="4.2.1.33"/>
    </reaction>
</comment>
<dbReference type="Pfam" id="PF00694">
    <property type="entry name" value="Aconitase_C"/>
    <property type="match status" value="1"/>
</dbReference>
<evidence type="ECO:0000256" key="5">
    <source>
        <dbReference type="ARBA" id="ARBA00011271"/>
    </source>
</evidence>
<dbReference type="GO" id="GO:0003861">
    <property type="term" value="F:3-isopropylmalate dehydratase activity"/>
    <property type="evidence" value="ECO:0007669"/>
    <property type="project" value="UniProtKB-EC"/>
</dbReference>
<evidence type="ECO:0000256" key="10">
    <source>
        <dbReference type="ARBA" id="ARBA00023304"/>
    </source>
</evidence>
<comment type="pathway">
    <text evidence="3">Amino-acid biosynthesis; L-leucine biosynthesis; L-leucine from 3-methyl-2-oxobutanoate: step 2/4.</text>
</comment>
<dbReference type="InterPro" id="IPR004431">
    <property type="entry name" value="3-IsopropMal_deHydase_ssu"/>
</dbReference>
<dbReference type="InterPro" id="IPR000573">
    <property type="entry name" value="AconitaseA/IPMdHydase_ssu_swvl"/>
</dbReference>
<dbReference type="RefSeq" id="WP_014752163.1">
    <property type="nucleotide sequence ID" value="NC_017964.1"/>
</dbReference>
<dbReference type="KEGG" id="aka:TKWG_22090"/>
<dbReference type="CDD" id="cd01577">
    <property type="entry name" value="IPMI_Swivel"/>
    <property type="match status" value="1"/>
</dbReference>
<evidence type="ECO:0000256" key="6">
    <source>
        <dbReference type="ARBA" id="ARBA00011998"/>
    </source>
</evidence>
<evidence type="ECO:0000256" key="9">
    <source>
        <dbReference type="ARBA" id="ARBA00023239"/>
    </source>
</evidence>
<dbReference type="GO" id="GO:0009098">
    <property type="term" value="P:L-leucine biosynthetic process"/>
    <property type="evidence" value="ECO:0007669"/>
    <property type="project" value="UniProtKB-UniPathway"/>
</dbReference>
<dbReference type="PANTHER" id="PTHR43345:SF5">
    <property type="entry name" value="3-ISOPROPYLMALATE DEHYDRATASE SMALL SUBUNIT"/>
    <property type="match status" value="1"/>
</dbReference>
<gene>
    <name evidence="12" type="ordered locus">TKWG_22090</name>
</gene>
<dbReference type="SUPFAM" id="SSF52016">
    <property type="entry name" value="LeuD/IlvD-like"/>
    <property type="match status" value="1"/>
</dbReference>
<reference evidence="12 13" key="1">
    <citation type="journal article" date="2011" name="J. Bacteriol.">
        <title>Whole-genome shotgun sequencing of the sulfur-oxidizing chemoautotroph Tetrathiobacter kashmirensis.</title>
        <authorList>
            <person name="Ghosh W."/>
            <person name="George A."/>
            <person name="Agarwal A."/>
            <person name="Raj P."/>
            <person name="Alam M."/>
            <person name="Pyne P."/>
            <person name="Das Gupta S.K."/>
        </authorList>
    </citation>
    <scope>NUCLEOTIDE SEQUENCE [LARGE SCALE GENOMIC DNA]</scope>
    <source>
        <strain evidence="12 13">WT001</strain>
    </source>
</reference>
<keyword evidence="13" id="KW-1185">Reference proteome</keyword>
<evidence type="ECO:0000256" key="4">
    <source>
        <dbReference type="ARBA" id="ARBA00009845"/>
    </source>
</evidence>
<evidence type="ECO:0000256" key="2">
    <source>
        <dbReference type="ARBA" id="ARBA00002695"/>
    </source>
</evidence>
<dbReference type="AlphaFoldDB" id="I3UGD4"/>
<dbReference type="Gene3D" id="3.20.19.10">
    <property type="entry name" value="Aconitase, domain 4"/>
    <property type="match status" value="1"/>
</dbReference>
<dbReference type="EMBL" id="CP003555">
    <property type="protein sequence ID" value="AFK64072.1"/>
    <property type="molecule type" value="Genomic_DNA"/>
</dbReference>
<accession>I3UGD4</accession>
<dbReference type="InterPro" id="IPR015928">
    <property type="entry name" value="Aconitase/3IPM_dehydase_swvl"/>
</dbReference>
<keyword evidence="9" id="KW-0456">Lyase</keyword>
<dbReference type="Proteomes" id="UP000005267">
    <property type="component" value="Chromosome"/>
</dbReference>
<protein>
    <recommendedName>
        <fullName evidence="6">3-isopropylmalate dehydratase</fullName>
        <ecNumber evidence="6">4.2.1.33</ecNumber>
    </recommendedName>
</protein>
<dbReference type="OrthoDB" id="9777465at2"/>
<comment type="similarity">
    <text evidence="4">Belongs to the LeuD family. LeuD type 1 subfamily.</text>
</comment>
<evidence type="ECO:0000313" key="12">
    <source>
        <dbReference type="EMBL" id="AFK64072.1"/>
    </source>
</evidence>
<name>I3UGD4_ADVKW</name>
<sequence>MTEHHVISGVAAPIPQPNLDTDQIMPKQFLRGIDKKGLDKGLLYDMRFDRQGQRIDHFVLNRNEYANANILVGGANFGCGSSREHAVWGLSQFGIQAVIASSFAEIFYSNAMNNRLLLVVLTEDEVKNILADVENPQTAHVAIDLVNMTVQSHTTRAGFKLHERHRRMFLENLDLVDATLTLKPQIDDFVQQYHKRYPWQANVASKTVTRLRG</sequence>
<evidence type="ECO:0000256" key="3">
    <source>
        <dbReference type="ARBA" id="ARBA00004729"/>
    </source>
</evidence>
<dbReference type="UniPathway" id="UPA00048">
    <property type="reaction ID" value="UER00071"/>
</dbReference>
<dbReference type="InterPro" id="IPR033940">
    <property type="entry name" value="IPMI_Swivel"/>
</dbReference>
<dbReference type="HOGENOM" id="CLU_081378_0_3_4"/>
<evidence type="ECO:0000256" key="8">
    <source>
        <dbReference type="ARBA" id="ARBA00022605"/>
    </source>
</evidence>
<organism evidence="12 13">
    <name type="scientific">Advenella kashmirensis (strain DSM 17095 / LMG 22695 / WT001)</name>
    <name type="common">Tetrathiobacter kashmirensis</name>
    <dbReference type="NCBI Taxonomy" id="1036672"/>
    <lineage>
        <taxon>Bacteria</taxon>
        <taxon>Pseudomonadati</taxon>
        <taxon>Pseudomonadota</taxon>
        <taxon>Betaproteobacteria</taxon>
        <taxon>Burkholderiales</taxon>
        <taxon>Alcaligenaceae</taxon>
    </lineage>
</organism>
<dbReference type="NCBIfam" id="TIGR00171">
    <property type="entry name" value="leuD"/>
    <property type="match status" value="1"/>
</dbReference>
<proteinExistence type="inferred from homology"/>
<reference evidence="13" key="2">
    <citation type="journal article" date="2013" name="PLoS ONE">
        <title>Genome implosion elicits host-confinement in Alcaligenaceae: evidence from the comparative genomics of Tetrathiobacter kashmirensis, a pathogen in the making.</title>
        <authorList>
            <person name="Ghosh W."/>
            <person name="Alam M."/>
            <person name="Roy C."/>
            <person name="Pyne P."/>
            <person name="George A."/>
            <person name="Chakraborty R."/>
            <person name="Majumder S."/>
            <person name="Agarwal A."/>
            <person name="Chakraborty S."/>
            <person name="Majumdar S."/>
            <person name="Gupta S.K."/>
        </authorList>
    </citation>
    <scope>NUCLEOTIDE SEQUENCE [LARGE SCALE GENOMIC DNA]</scope>
    <source>
        <strain evidence="13">WT001</strain>
    </source>
</reference>
<dbReference type="NCBIfam" id="NF002458">
    <property type="entry name" value="PRK01641.1"/>
    <property type="match status" value="1"/>
</dbReference>
<evidence type="ECO:0000256" key="7">
    <source>
        <dbReference type="ARBA" id="ARBA00022430"/>
    </source>
</evidence>
<evidence type="ECO:0000313" key="13">
    <source>
        <dbReference type="Proteomes" id="UP000005267"/>
    </source>
</evidence>
<feature type="domain" description="Aconitase A/isopropylmalate dehydratase small subunit swivel" evidence="11">
    <location>
        <begin position="7"/>
        <end position="121"/>
    </location>
</feature>
<comment type="subunit">
    <text evidence="5">Heterodimer of LeuC and LeuD.</text>
</comment>
<dbReference type="STRING" id="1036672.TKWG_22090"/>
<keyword evidence="8" id="KW-0028">Amino-acid biosynthesis</keyword>
<dbReference type="GO" id="GO:0009316">
    <property type="term" value="C:3-isopropylmalate dehydratase complex"/>
    <property type="evidence" value="ECO:0007669"/>
    <property type="project" value="InterPro"/>
</dbReference>
<evidence type="ECO:0000256" key="1">
    <source>
        <dbReference type="ARBA" id="ARBA00000491"/>
    </source>
</evidence>
<comment type="function">
    <text evidence="2">Catalyzes the isomerization between 2-isopropylmalate and 3-isopropylmalate, via the formation of 2-isopropylmaleate.</text>
</comment>
<keyword evidence="7" id="KW-0432">Leucine biosynthesis</keyword>
<dbReference type="EC" id="4.2.1.33" evidence="6"/>
<dbReference type="InterPro" id="IPR050075">
    <property type="entry name" value="LeuD"/>
</dbReference>
<dbReference type="PANTHER" id="PTHR43345">
    <property type="entry name" value="3-ISOPROPYLMALATE DEHYDRATASE SMALL SUBUNIT 2-RELATED-RELATED"/>
    <property type="match status" value="1"/>
</dbReference>
<keyword evidence="10" id="KW-0100">Branched-chain amino acid biosynthesis</keyword>
<evidence type="ECO:0000259" key="11">
    <source>
        <dbReference type="Pfam" id="PF00694"/>
    </source>
</evidence>